<feature type="transmembrane region" description="Helical" evidence="8">
    <location>
        <begin position="166"/>
        <end position="192"/>
    </location>
</feature>
<feature type="transmembrane region" description="Helical" evidence="8">
    <location>
        <begin position="204"/>
        <end position="226"/>
    </location>
</feature>
<dbReference type="GO" id="GO:0005886">
    <property type="term" value="C:plasma membrane"/>
    <property type="evidence" value="ECO:0007669"/>
    <property type="project" value="UniProtKB-SubCell"/>
</dbReference>
<evidence type="ECO:0000256" key="6">
    <source>
        <dbReference type="ARBA" id="ARBA00022989"/>
    </source>
</evidence>
<dbReference type="InterPro" id="IPR050297">
    <property type="entry name" value="LipidA_mod_glycosyltrf_83"/>
</dbReference>
<dbReference type="GO" id="GO:0009103">
    <property type="term" value="P:lipopolysaccharide biosynthetic process"/>
    <property type="evidence" value="ECO:0007669"/>
    <property type="project" value="UniProtKB-ARBA"/>
</dbReference>
<evidence type="ECO:0000256" key="7">
    <source>
        <dbReference type="ARBA" id="ARBA00023136"/>
    </source>
</evidence>
<evidence type="ECO:0000313" key="11">
    <source>
        <dbReference type="Proteomes" id="UP000034292"/>
    </source>
</evidence>
<proteinExistence type="predicted"/>
<feature type="transmembrane region" description="Helical" evidence="8">
    <location>
        <begin position="113"/>
        <end position="131"/>
    </location>
</feature>
<dbReference type="GO" id="GO:0016763">
    <property type="term" value="F:pentosyltransferase activity"/>
    <property type="evidence" value="ECO:0007669"/>
    <property type="project" value="TreeGrafter"/>
</dbReference>
<evidence type="ECO:0000256" key="3">
    <source>
        <dbReference type="ARBA" id="ARBA00022676"/>
    </source>
</evidence>
<organism evidence="10 11">
    <name type="scientific">Candidatus Curtissbacteria bacterium GW2011_GWA1_40_9</name>
    <dbReference type="NCBI Taxonomy" id="1618408"/>
    <lineage>
        <taxon>Bacteria</taxon>
        <taxon>Candidatus Curtissiibacteriota</taxon>
    </lineage>
</organism>
<feature type="transmembrane region" description="Helical" evidence="8">
    <location>
        <begin position="287"/>
        <end position="305"/>
    </location>
</feature>
<dbReference type="AlphaFoldDB" id="A0A0G0W0W2"/>
<feature type="transmembrane region" description="Helical" evidence="8">
    <location>
        <begin position="88"/>
        <end position="107"/>
    </location>
</feature>
<evidence type="ECO:0000256" key="5">
    <source>
        <dbReference type="ARBA" id="ARBA00022692"/>
    </source>
</evidence>
<dbReference type="STRING" id="1618408.UU23_C0005G0013"/>
<dbReference type="Pfam" id="PF13231">
    <property type="entry name" value="PMT_2"/>
    <property type="match status" value="1"/>
</dbReference>
<keyword evidence="3" id="KW-0328">Glycosyltransferase</keyword>
<evidence type="ECO:0000256" key="8">
    <source>
        <dbReference type="SAM" id="Phobius"/>
    </source>
</evidence>
<keyword evidence="4 10" id="KW-0808">Transferase</keyword>
<feature type="transmembrane region" description="Helical" evidence="8">
    <location>
        <begin position="138"/>
        <end position="154"/>
    </location>
</feature>
<keyword evidence="6 8" id="KW-1133">Transmembrane helix</keyword>
<evidence type="ECO:0000313" key="10">
    <source>
        <dbReference type="EMBL" id="KKR77975.1"/>
    </source>
</evidence>
<feature type="domain" description="Glycosyltransferase RgtA/B/C/D-like" evidence="9">
    <location>
        <begin position="65"/>
        <end position="224"/>
    </location>
</feature>
<comment type="caution">
    <text evidence="10">The sequence shown here is derived from an EMBL/GenBank/DDBJ whole genome shotgun (WGS) entry which is preliminary data.</text>
</comment>
<protein>
    <submittedName>
        <fullName evidence="10">Glycosyl transferase, family 39</fullName>
    </submittedName>
</protein>
<dbReference type="Proteomes" id="UP000034292">
    <property type="component" value="Unassembled WGS sequence"/>
</dbReference>
<dbReference type="InterPro" id="IPR038731">
    <property type="entry name" value="RgtA/B/C-like"/>
</dbReference>
<comment type="subcellular location">
    <subcellularLocation>
        <location evidence="1">Cell membrane</location>
        <topology evidence="1">Multi-pass membrane protein</topology>
    </subcellularLocation>
</comment>
<gene>
    <name evidence="10" type="ORF">UU23_C0005G0013</name>
</gene>
<sequence length="466" mass="54326">MNKAKFSIPFGLVIFLTSLVIFFRRISSFPLRNWDEAWYAEIIKNMASGDFSPIVPFWNGRYYFDHAPLYFWLSSPIFKMFGSGEWQARFISTISAVLAMLFVFLIGKRLANAKVGALSTLIFATIGGVVIRFSHGNLDSLLVFLFLASFYFYLESERDKKYGFLTGLALGLGLIVKSWGVGVFPFFLIFVYSFFKNRRLPNNTLVLIAVPTLFFLLWSAVGYWNFGQTFIRWYWFNPSENRLGDPLGNFSWDYFKFAFRDIGLWLTIPTLFLAASYKNYFKDQKPFILASGLVCFVYIFFLNFLSDKSGWYLIPTYPYIALILGIFLRNLMERRLRMISMLFGILLAMQYFNVLRIENIYPDRSRVGAELGVAANGLIPIEDEVILDDHDFTSFLYYSNQKHIFTLQKSRKPGEWWILKKEEVGAFLQDHSRTWIVKRKETNLPIVGGKGQIVEELNNYEFIRLY</sequence>
<evidence type="ECO:0000259" key="9">
    <source>
        <dbReference type="Pfam" id="PF13231"/>
    </source>
</evidence>
<keyword evidence="7 8" id="KW-0472">Membrane</keyword>
<name>A0A0G0W0W2_9BACT</name>
<feature type="transmembrane region" description="Helical" evidence="8">
    <location>
        <begin position="6"/>
        <end position="23"/>
    </location>
</feature>
<dbReference type="PANTHER" id="PTHR33908:SF11">
    <property type="entry name" value="MEMBRANE PROTEIN"/>
    <property type="match status" value="1"/>
</dbReference>
<keyword evidence="2" id="KW-1003">Cell membrane</keyword>
<evidence type="ECO:0000256" key="2">
    <source>
        <dbReference type="ARBA" id="ARBA00022475"/>
    </source>
</evidence>
<reference evidence="10 11" key="1">
    <citation type="journal article" date="2015" name="Nature">
        <title>rRNA introns, odd ribosomes, and small enigmatic genomes across a large radiation of phyla.</title>
        <authorList>
            <person name="Brown C.T."/>
            <person name="Hug L.A."/>
            <person name="Thomas B.C."/>
            <person name="Sharon I."/>
            <person name="Castelle C.J."/>
            <person name="Singh A."/>
            <person name="Wilkins M.J."/>
            <person name="Williams K.H."/>
            <person name="Banfield J.F."/>
        </authorList>
    </citation>
    <scope>NUCLEOTIDE SEQUENCE [LARGE SCALE GENOMIC DNA]</scope>
</reference>
<dbReference type="PANTHER" id="PTHR33908">
    <property type="entry name" value="MANNOSYLTRANSFERASE YKCB-RELATED"/>
    <property type="match status" value="1"/>
</dbReference>
<evidence type="ECO:0000256" key="4">
    <source>
        <dbReference type="ARBA" id="ARBA00022679"/>
    </source>
</evidence>
<accession>A0A0G0W0W2</accession>
<keyword evidence="5 8" id="KW-0812">Transmembrane</keyword>
<dbReference type="EMBL" id="LBZV01000005">
    <property type="protein sequence ID" value="KKR77975.1"/>
    <property type="molecule type" value="Genomic_DNA"/>
</dbReference>
<evidence type="ECO:0000256" key="1">
    <source>
        <dbReference type="ARBA" id="ARBA00004651"/>
    </source>
</evidence>
<feature type="transmembrane region" description="Helical" evidence="8">
    <location>
        <begin position="311"/>
        <end position="331"/>
    </location>
</feature>